<protein>
    <submittedName>
        <fullName evidence="3">Uncharacterized protein</fullName>
    </submittedName>
</protein>
<accession>A0AA40ET84</accession>
<evidence type="ECO:0000256" key="2">
    <source>
        <dbReference type="SAM" id="SignalP"/>
    </source>
</evidence>
<dbReference type="AlphaFoldDB" id="A0AA40ET84"/>
<dbReference type="EMBL" id="JAUKTV010000002">
    <property type="protein sequence ID" value="KAK0745074.1"/>
    <property type="molecule type" value="Genomic_DNA"/>
</dbReference>
<organism evidence="3 4">
    <name type="scientific">Apiosordaria backusii</name>
    <dbReference type="NCBI Taxonomy" id="314023"/>
    <lineage>
        <taxon>Eukaryota</taxon>
        <taxon>Fungi</taxon>
        <taxon>Dikarya</taxon>
        <taxon>Ascomycota</taxon>
        <taxon>Pezizomycotina</taxon>
        <taxon>Sordariomycetes</taxon>
        <taxon>Sordariomycetidae</taxon>
        <taxon>Sordariales</taxon>
        <taxon>Lasiosphaeriaceae</taxon>
        <taxon>Apiosordaria</taxon>
    </lineage>
</organism>
<keyword evidence="2" id="KW-0732">Signal</keyword>
<sequence>MVWYILLHLLPPSLSTLLHQRQGGRKHQERDRKKVLKEEKRKERGITPTQSFHLFHTATTTTTTTIQTTQTKKNLKRKSQSQMPSFVNPPFHAINHSSTTNPPFPPLPCVCVSTSSS</sequence>
<reference evidence="3" key="1">
    <citation type="submission" date="2023-06" db="EMBL/GenBank/DDBJ databases">
        <title>Genome-scale phylogeny and comparative genomics of the fungal order Sordariales.</title>
        <authorList>
            <consortium name="Lawrence Berkeley National Laboratory"/>
            <person name="Hensen N."/>
            <person name="Bonometti L."/>
            <person name="Westerberg I."/>
            <person name="Brannstrom I.O."/>
            <person name="Guillou S."/>
            <person name="Cros-Aarteil S."/>
            <person name="Calhoun S."/>
            <person name="Haridas S."/>
            <person name="Kuo A."/>
            <person name="Mondo S."/>
            <person name="Pangilinan J."/>
            <person name="Riley R."/>
            <person name="Labutti K."/>
            <person name="Andreopoulos B."/>
            <person name="Lipzen A."/>
            <person name="Chen C."/>
            <person name="Yanf M."/>
            <person name="Daum C."/>
            <person name="Ng V."/>
            <person name="Clum A."/>
            <person name="Steindorff A."/>
            <person name="Ohm R."/>
            <person name="Martin F."/>
            <person name="Silar P."/>
            <person name="Natvig D."/>
            <person name="Lalanne C."/>
            <person name="Gautier V."/>
            <person name="Ament-Velasquez S.L."/>
            <person name="Kruys A."/>
            <person name="Hutchinson M.I."/>
            <person name="Powell A.J."/>
            <person name="Barry K."/>
            <person name="Miller A.N."/>
            <person name="Grigoriev I.V."/>
            <person name="Debuchy R."/>
            <person name="Gladieux P."/>
            <person name="Thoren M.H."/>
            <person name="Johannesson H."/>
        </authorList>
    </citation>
    <scope>NUCLEOTIDE SEQUENCE</scope>
    <source>
        <strain evidence="3">CBS 540.89</strain>
    </source>
</reference>
<evidence type="ECO:0000256" key="1">
    <source>
        <dbReference type="SAM" id="MobiDB-lite"/>
    </source>
</evidence>
<evidence type="ECO:0000313" key="4">
    <source>
        <dbReference type="Proteomes" id="UP001172159"/>
    </source>
</evidence>
<dbReference type="Proteomes" id="UP001172159">
    <property type="component" value="Unassembled WGS sequence"/>
</dbReference>
<comment type="caution">
    <text evidence="3">The sequence shown here is derived from an EMBL/GenBank/DDBJ whole genome shotgun (WGS) entry which is preliminary data.</text>
</comment>
<feature type="region of interest" description="Disordered" evidence="1">
    <location>
        <begin position="18"/>
        <end position="107"/>
    </location>
</feature>
<feature type="chain" id="PRO_5041370607" evidence="2">
    <location>
        <begin position="16"/>
        <end position="117"/>
    </location>
</feature>
<name>A0AA40ET84_9PEZI</name>
<proteinExistence type="predicted"/>
<feature type="compositionally biased region" description="Basic and acidic residues" evidence="1">
    <location>
        <begin position="26"/>
        <end position="45"/>
    </location>
</feature>
<feature type="signal peptide" evidence="2">
    <location>
        <begin position="1"/>
        <end position="15"/>
    </location>
</feature>
<gene>
    <name evidence="3" type="ORF">B0T21DRAFT_358972</name>
</gene>
<evidence type="ECO:0000313" key="3">
    <source>
        <dbReference type="EMBL" id="KAK0745074.1"/>
    </source>
</evidence>
<keyword evidence="4" id="KW-1185">Reference proteome</keyword>
<feature type="compositionally biased region" description="Low complexity" evidence="1">
    <location>
        <begin position="57"/>
        <end position="71"/>
    </location>
</feature>